<organism evidence="2">
    <name type="scientific">Chromera velia CCMP2878</name>
    <dbReference type="NCBI Taxonomy" id="1169474"/>
    <lineage>
        <taxon>Eukaryota</taxon>
        <taxon>Sar</taxon>
        <taxon>Alveolata</taxon>
        <taxon>Colpodellida</taxon>
        <taxon>Chromeraceae</taxon>
        <taxon>Chromera</taxon>
    </lineage>
</organism>
<sequence>MDLSSQAAAAAAAAAAGGFTHPSAASLLPRPPVTFASMDTPRGHADPSTIRSAITAMRTAPERDRERDGDFSLNPPGAFRLSQTFSYISIQQVEKERERAKEQEGRKFNGRGDRVSLVVSGPNGNSRESLTFGSSWRGNVSRSLRHSQLKTHRESVLFGGARLSAVTAPAPPRRDANSAAQRKSRHGKSGHGFFTSYLLRVPLPKAIIGYWRRPQESLISSSRPHSLKFSSTASLPFFNQPAIATSPDDTASSNSRKRRKRRTRPRRMSEFPERVASASASPCAKKGKGCERFSVGEEANGGERQRPPDATTRGVDFRSKLQRKTMSSPRSSASSVLAPTHPNRSAEETRFYPARKRERRRSSKNLFPLVNAPLSMCPSLSGPKKTQPQTEKENRKAKLPMHLSRHASTTTAEPFIPKSMLPTETEEYLTR</sequence>
<feature type="region of interest" description="Disordered" evidence="1">
    <location>
        <begin position="163"/>
        <end position="191"/>
    </location>
</feature>
<dbReference type="EMBL" id="CDMZ01003649">
    <property type="protein sequence ID" value="CEM47121.1"/>
    <property type="molecule type" value="Genomic_DNA"/>
</dbReference>
<gene>
    <name evidence="2" type="ORF">Cvel_30823</name>
</gene>
<evidence type="ECO:0000256" key="1">
    <source>
        <dbReference type="SAM" id="MobiDB-lite"/>
    </source>
</evidence>
<feature type="compositionally biased region" description="Low complexity" evidence="1">
    <location>
        <begin position="7"/>
        <end position="16"/>
    </location>
</feature>
<proteinExistence type="predicted"/>
<feature type="region of interest" description="Disordered" evidence="1">
    <location>
        <begin position="1"/>
        <end position="47"/>
    </location>
</feature>
<feature type="compositionally biased region" description="Basic residues" evidence="1">
    <location>
        <begin position="255"/>
        <end position="266"/>
    </location>
</feature>
<feature type="compositionally biased region" description="Basic and acidic residues" evidence="1">
    <location>
        <begin position="288"/>
        <end position="307"/>
    </location>
</feature>
<dbReference type="VEuPathDB" id="CryptoDB:Cvel_30823"/>
<feature type="region of interest" description="Disordered" evidence="1">
    <location>
        <begin position="239"/>
        <end position="431"/>
    </location>
</feature>
<accession>A0A0G4HRZ1</accession>
<protein>
    <submittedName>
        <fullName evidence="2">Uncharacterized protein</fullName>
    </submittedName>
</protein>
<reference evidence="2" key="1">
    <citation type="submission" date="2014-11" db="EMBL/GenBank/DDBJ databases">
        <authorList>
            <person name="Otto D Thomas"/>
            <person name="Naeem Raeece"/>
        </authorList>
    </citation>
    <scope>NUCLEOTIDE SEQUENCE</scope>
</reference>
<feature type="compositionally biased region" description="Basic residues" evidence="1">
    <location>
        <begin position="353"/>
        <end position="363"/>
    </location>
</feature>
<evidence type="ECO:0000313" key="2">
    <source>
        <dbReference type="EMBL" id="CEM47121.1"/>
    </source>
</evidence>
<dbReference type="AlphaFoldDB" id="A0A0G4HRZ1"/>
<name>A0A0G4HRZ1_9ALVE</name>